<keyword evidence="2" id="KW-1185">Reference proteome</keyword>
<accession>A0A2T3A632</accession>
<dbReference type="InParanoid" id="A0A2T3A632"/>
<dbReference type="EMBL" id="KZ678458">
    <property type="protein sequence ID" value="PSR83568.1"/>
    <property type="molecule type" value="Genomic_DNA"/>
</dbReference>
<evidence type="ECO:0000313" key="1">
    <source>
        <dbReference type="EMBL" id="PSR83568.1"/>
    </source>
</evidence>
<gene>
    <name evidence="1" type="ORF">BD289DRAFT_390943</name>
</gene>
<name>A0A2T3A632_9PEZI</name>
<dbReference type="AlphaFoldDB" id="A0A2T3A632"/>
<dbReference type="OrthoDB" id="5278621at2759"/>
<sequence>MSENFNVKPSGGMASDIKTPATAGVGAVKPKAMDAQGAIGHQFTEQGAIGGTAAKIGGPLASDGVIGKQFTTGGSIGGTVQDNMGGMKK</sequence>
<proteinExistence type="predicted"/>
<reference evidence="1 2" key="1">
    <citation type="journal article" date="2018" name="Mycol. Prog.">
        <title>Coniella lustricola, a new species from submerged detritus.</title>
        <authorList>
            <person name="Raudabaugh D.B."/>
            <person name="Iturriaga T."/>
            <person name="Carver A."/>
            <person name="Mondo S."/>
            <person name="Pangilinan J."/>
            <person name="Lipzen A."/>
            <person name="He G."/>
            <person name="Amirebrahimi M."/>
            <person name="Grigoriev I.V."/>
            <person name="Miller A.N."/>
        </authorList>
    </citation>
    <scope>NUCLEOTIDE SEQUENCE [LARGE SCALE GENOMIC DNA]</scope>
    <source>
        <strain evidence="1 2">B22-T-1</strain>
    </source>
</reference>
<evidence type="ECO:0000313" key="2">
    <source>
        <dbReference type="Proteomes" id="UP000241462"/>
    </source>
</evidence>
<protein>
    <submittedName>
        <fullName evidence="1">Uncharacterized protein</fullName>
    </submittedName>
</protein>
<dbReference type="Proteomes" id="UP000241462">
    <property type="component" value="Unassembled WGS sequence"/>
</dbReference>
<organism evidence="1 2">
    <name type="scientific">Coniella lustricola</name>
    <dbReference type="NCBI Taxonomy" id="2025994"/>
    <lineage>
        <taxon>Eukaryota</taxon>
        <taxon>Fungi</taxon>
        <taxon>Dikarya</taxon>
        <taxon>Ascomycota</taxon>
        <taxon>Pezizomycotina</taxon>
        <taxon>Sordariomycetes</taxon>
        <taxon>Sordariomycetidae</taxon>
        <taxon>Diaporthales</taxon>
        <taxon>Schizoparmaceae</taxon>
        <taxon>Coniella</taxon>
    </lineage>
</organism>